<comment type="similarity">
    <text evidence="7">Belongs to the class-I aminoacyl-tRNA synthetase family.</text>
</comment>
<evidence type="ECO:0000256" key="4">
    <source>
        <dbReference type="ARBA" id="ARBA00022833"/>
    </source>
</evidence>
<evidence type="ECO:0000256" key="6">
    <source>
        <dbReference type="ARBA" id="ARBA00023146"/>
    </source>
</evidence>
<dbReference type="Gene3D" id="3.40.50.620">
    <property type="entry name" value="HUPs"/>
    <property type="match status" value="1"/>
</dbReference>
<dbReference type="InterPro" id="IPR049940">
    <property type="entry name" value="GluQ/Sye"/>
</dbReference>
<feature type="region of interest" description="Disordered" evidence="8">
    <location>
        <begin position="120"/>
        <end position="143"/>
    </location>
</feature>
<evidence type="ECO:0000256" key="8">
    <source>
        <dbReference type="SAM" id="MobiDB-lite"/>
    </source>
</evidence>
<keyword evidence="2" id="KW-0479">Metal-binding</keyword>
<dbReference type="RefSeq" id="WP_368803797.1">
    <property type="nucleotide sequence ID" value="NZ_JAZHFV010000005.1"/>
</dbReference>
<dbReference type="InterPro" id="IPR020058">
    <property type="entry name" value="Glu/Gln-tRNA-synth_Ib_cat-dom"/>
</dbReference>
<keyword evidence="7" id="KW-0648">Protein biosynthesis</keyword>
<reference evidence="10 11" key="1">
    <citation type="submission" date="2024-01" db="EMBL/GenBank/DDBJ databases">
        <title>New evidence supports the origin of RcGTA from prophage.</title>
        <authorList>
            <person name="Xu Y."/>
            <person name="Liu B."/>
            <person name="Chen F."/>
        </authorList>
    </citation>
    <scope>NUCLEOTIDE SEQUENCE [LARGE SCALE GENOMIC DNA]</scope>
    <source>
        <strain evidence="10 11">CBW1107-2</strain>
    </source>
</reference>
<dbReference type="NCBIfam" id="NF004315">
    <property type="entry name" value="PRK05710.1-4"/>
    <property type="match status" value="1"/>
</dbReference>
<gene>
    <name evidence="10" type="primary">gluQRS</name>
    <name evidence="10" type="ORF">V1479_16015</name>
</gene>
<dbReference type="EMBL" id="JAZHFV010000005">
    <property type="protein sequence ID" value="MEX4008821.1"/>
    <property type="molecule type" value="Genomic_DNA"/>
</dbReference>
<dbReference type="InterPro" id="IPR000924">
    <property type="entry name" value="Glu/Gln-tRNA-synth"/>
</dbReference>
<comment type="caution">
    <text evidence="10">The sequence shown here is derived from an EMBL/GenBank/DDBJ whole genome shotgun (WGS) entry which is preliminary data.</text>
</comment>
<dbReference type="PRINTS" id="PR00987">
    <property type="entry name" value="TRNASYNTHGLU"/>
</dbReference>
<organism evidence="10 11">
    <name type="scientific">Neoaquamicrobium sediminum</name>
    <dbReference type="NCBI Taxonomy" id="1849104"/>
    <lineage>
        <taxon>Bacteria</taxon>
        <taxon>Pseudomonadati</taxon>
        <taxon>Pseudomonadota</taxon>
        <taxon>Alphaproteobacteria</taxon>
        <taxon>Hyphomicrobiales</taxon>
        <taxon>Phyllobacteriaceae</taxon>
        <taxon>Neoaquamicrobium</taxon>
    </lineage>
</organism>
<accession>A0ABV3WVW8</accession>
<dbReference type="InterPro" id="IPR001412">
    <property type="entry name" value="aa-tRNA-synth_I_CS"/>
</dbReference>
<dbReference type="EC" id="6.1.1.-" evidence="10"/>
<feature type="domain" description="Glutamyl/glutaminyl-tRNA synthetase class Ib catalytic" evidence="9">
    <location>
        <begin position="7"/>
        <end position="269"/>
    </location>
</feature>
<dbReference type="GO" id="GO:0016874">
    <property type="term" value="F:ligase activity"/>
    <property type="evidence" value="ECO:0007669"/>
    <property type="project" value="UniProtKB-KW"/>
</dbReference>
<dbReference type="Pfam" id="PF00749">
    <property type="entry name" value="tRNA-synt_1c"/>
    <property type="match status" value="1"/>
</dbReference>
<dbReference type="PROSITE" id="PS00178">
    <property type="entry name" value="AA_TRNA_LIGASE_I"/>
    <property type="match status" value="1"/>
</dbReference>
<keyword evidence="1 7" id="KW-0436">Ligase</keyword>
<name>A0ABV3WVW8_9HYPH</name>
<keyword evidence="11" id="KW-1185">Reference proteome</keyword>
<evidence type="ECO:0000256" key="3">
    <source>
        <dbReference type="ARBA" id="ARBA00022741"/>
    </source>
</evidence>
<keyword evidence="3 7" id="KW-0547">Nucleotide-binding</keyword>
<evidence type="ECO:0000313" key="11">
    <source>
        <dbReference type="Proteomes" id="UP001559025"/>
    </source>
</evidence>
<evidence type="ECO:0000313" key="10">
    <source>
        <dbReference type="EMBL" id="MEX4008821.1"/>
    </source>
</evidence>
<protein>
    <submittedName>
        <fullName evidence="10">tRNA glutamyl-Q(34) synthetase GluQRS</fullName>
        <ecNumber evidence="10">6.1.1.-</ecNumber>
    </submittedName>
</protein>
<sequence length="291" mass="32109">MTRPVFRFAPSPNGELHLGHAYSALLNARLARETGGRLLLRIEDIDIGRCTPEFEEAIYRDLAWLGIEWEEPVRRQSEHFADYAEALHRLIDAGLAYPSFMSRGEARAMIVEAEANGREWPRDPDGAPLFPTAERGLSSRERRTQIDEGEPFAWRLDIDAALAHASTPILWDEQGSGPTGESGRVTADPAAWGDVVIARKEVPTSYHLAVVVDDALQGVTHVVRGRDLFHATAVQRLLQELLGLSAPVYLHHDLVLGDDGRKLSKSRKDTGLAALRTAGLTPTDVTRMVGL</sequence>
<keyword evidence="6 7" id="KW-0030">Aminoacyl-tRNA synthetase</keyword>
<evidence type="ECO:0000256" key="2">
    <source>
        <dbReference type="ARBA" id="ARBA00022723"/>
    </source>
</evidence>
<dbReference type="InterPro" id="IPR014729">
    <property type="entry name" value="Rossmann-like_a/b/a_fold"/>
</dbReference>
<evidence type="ECO:0000256" key="1">
    <source>
        <dbReference type="ARBA" id="ARBA00022598"/>
    </source>
</evidence>
<evidence type="ECO:0000259" key="9">
    <source>
        <dbReference type="Pfam" id="PF00749"/>
    </source>
</evidence>
<keyword evidence="5 7" id="KW-0067">ATP-binding</keyword>
<dbReference type="Proteomes" id="UP001559025">
    <property type="component" value="Unassembled WGS sequence"/>
</dbReference>
<keyword evidence="4" id="KW-0862">Zinc</keyword>
<dbReference type="SUPFAM" id="SSF52374">
    <property type="entry name" value="Nucleotidylyl transferase"/>
    <property type="match status" value="1"/>
</dbReference>
<evidence type="ECO:0000256" key="5">
    <source>
        <dbReference type="ARBA" id="ARBA00022840"/>
    </source>
</evidence>
<dbReference type="PANTHER" id="PTHR43311">
    <property type="entry name" value="GLUTAMATE--TRNA LIGASE"/>
    <property type="match status" value="1"/>
</dbReference>
<proteinExistence type="inferred from homology"/>
<evidence type="ECO:0000256" key="7">
    <source>
        <dbReference type="RuleBase" id="RU363037"/>
    </source>
</evidence>
<dbReference type="PANTHER" id="PTHR43311:SF1">
    <property type="entry name" value="GLUTAMYL-Q TRNA(ASP) SYNTHETASE"/>
    <property type="match status" value="1"/>
</dbReference>